<dbReference type="STRING" id="5643.A0A060S9P1"/>
<protein>
    <recommendedName>
        <fullName evidence="7">Trafficking protein particle complex subunit</fullName>
    </recommendedName>
</protein>
<evidence type="ECO:0000256" key="1">
    <source>
        <dbReference type="ARBA" id="ARBA00004240"/>
    </source>
</evidence>
<keyword evidence="3 7" id="KW-0813">Transport</keyword>
<keyword evidence="6 7" id="KW-0333">Golgi apparatus</keyword>
<evidence type="ECO:0000256" key="3">
    <source>
        <dbReference type="ARBA" id="ARBA00022448"/>
    </source>
</evidence>
<dbReference type="AlphaFoldDB" id="A0A060S9P1"/>
<dbReference type="GO" id="GO:1990071">
    <property type="term" value="C:TRAPPII protein complex"/>
    <property type="evidence" value="ECO:0007669"/>
    <property type="project" value="TreeGrafter"/>
</dbReference>
<dbReference type="InterPro" id="IPR007194">
    <property type="entry name" value="TRAPP_component"/>
</dbReference>
<dbReference type="HOGENOM" id="CLU_073154_1_0_1"/>
<dbReference type="EMBL" id="CCBP010000095">
    <property type="protein sequence ID" value="CDO70936.1"/>
    <property type="molecule type" value="Genomic_DNA"/>
</dbReference>
<gene>
    <name evidence="9" type="ORF">BN946_scf184829.g45</name>
</gene>
<evidence type="ECO:0000256" key="6">
    <source>
        <dbReference type="ARBA" id="ARBA00023034"/>
    </source>
</evidence>
<comment type="caution">
    <text evidence="9">The sequence shown here is derived from an EMBL/GenBank/DDBJ whole genome shotgun (WGS) entry which is preliminary data.</text>
</comment>
<comment type="subunit">
    <text evidence="7">Part of the multisubunit TRAPP (transport protein particle) complex.</text>
</comment>
<dbReference type="PIRSF" id="PIRSF017479">
    <property type="entry name" value="TRAPP_I_complex_Trs31"/>
    <property type="match status" value="1"/>
</dbReference>
<dbReference type="PANTHER" id="PTHR20902">
    <property type="entry name" value="41-2 PROTEIN ANTIGEN-RELATED"/>
    <property type="match status" value="1"/>
</dbReference>
<evidence type="ECO:0000256" key="8">
    <source>
        <dbReference type="SAM" id="MobiDB-lite"/>
    </source>
</evidence>
<evidence type="ECO:0000256" key="5">
    <source>
        <dbReference type="ARBA" id="ARBA00022892"/>
    </source>
</evidence>
<evidence type="ECO:0000313" key="10">
    <source>
        <dbReference type="Proteomes" id="UP000029665"/>
    </source>
</evidence>
<dbReference type="Gene3D" id="3.30.1380.20">
    <property type="entry name" value="Trafficking protein particle complex subunit 3"/>
    <property type="match status" value="1"/>
</dbReference>
<comment type="subcellular location">
    <subcellularLocation>
        <location evidence="1">Endoplasmic reticulum</location>
    </subcellularLocation>
    <subcellularLocation>
        <location evidence="7">Golgi apparatus</location>
        <location evidence="7">cis-Golgi network</location>
    </subcellularLocation>
</comment>
<evidence type="ECO:0000256" key="7">
    <source>
        <dbReference type="PIRNR" id="PIRNR017479"/>
    </source>
</evidence>
<keyword evidence="5 7" id="KW-0931">ER-Golgi transport</keyword>
<evidence type="ECO:0000313" key="9">
    <source>
        <dbReference type="EMBL" id="CDO70936.1"/>
    </source>
</evidence>
<reference evidence="9" key="1">
    <citation type="submission" date="2014-01" db="EMBL/GenBank/DDBJ databases">
        <title>The genome of the white-rot fungus Pycnoporus cinnabarinus: a basidiomycete model with a versatile arsenal for lignocellulosic biomass breakdown.</title>
        <authorList>
            <person name="Levasseur A."/>
            <person name="Lomascolo A."/>
            <person name="Ruiz-Duenas F.J."/>
            <person name="Uzan E."/>
            <person name="Piumi F."/>
            <person name="Kues U."/>
            <person name="Ram A.F.J."/>
            <person name="Murat C."/>
            <person name="Haon M."/>
            <person name="Benoit I."/>
            <person name="Arfi Y."/>
            <person name="Chevret D."/>
            <person name="Drula E."/>
            <person name="Kwon M.J."/>
            <person name="Gouret P."/>
            <person name="Lesage-Meessen L."/>
            <person name="Lombard V."/>
            <person name="Mariette J."/>
            <person name="Noirot C."/>
            <person name="Park J."/>
            <person name="Patyshakuliyeva A."/>
            <person name="Wieneger R.A.B."/>
            <person name="Wosten H.A.B."/>
            <person name="Martin F."/>
            <person name="Coutinho P.M."/>
            <person name="de Vries R."/>
            <person name="Martinez A.T."/>
            <person name="Klopp C."/>
            <person name="Pontarotti P."/>
            <person name="Henrissat B."/>
            <person name="Record E."/>
        </authorList>
    </citation>
    <scope>NUCLEOTIDE SEQUENCE [LARGE SCALE GENOMIC DNA]</scope>
    <source>
        <strain evidence="9">BRFM137</strain>
    </source>
</reference>
<dbReference type="Pfam" id="PF04051">
    <property type="entry name" value="TRAPP"/>
    <property type="match status" value="1"/>
</dbReference>
<dbReference type="GO" id="GO:1990072">
    <property type="term" value="C:TRAPPIII protein complex"/>
    <property type="evidence" value="ECO:0007669"/>
    <property type="project" value="TreeGrafter"/>
</dbReference>
<accession>A0A060S9P1</accession>
<dbReference type="GO" id="GO:0006888">
    <property type="term" value="P:endoplasmic reticulum to Golgi vesicle-mediated transport"/>
    <property type="evidence" value="ECO:0007669"/>
    <property type="project" value="TreeGrafter"/>
</dbReference>
<dbReference type="InterPro" id="IPR024096">
    <property type="entry name" value="NO_sig/Golgi_transp_ligand-bd"/>
</dbReference>
<feature type="region of interest" description="Disordered" evidence="8">
    <location>
        <begin position="22"/>
        <end position="57"/>
    </location>
</feature>
<organism evidence="9 10">
    <name type="scientific">Pycnoporus cinnabarinus</name>
    <name type="common">Cinnabar-red polypore</name>
    <name type="synonym">Trametes cinnabarina</name>
    <dbReference type="NCBI Taxonomy" id="5643"/>
    <lineage>
        <taxon>Eukaryota</taxon>
        <taxon>Fungi</taxon>
        <taxon>Dikarya</taxon>
        <taxon>Basidiomycota</taxon>
        <taxon>Agaricomycotina</taxon>
        <taxon>Agaricomycetes</taxon>
        <taxon>Polyporales</taxon>
        <taxon>Polyporaceae</taxon>
        <taxon>Trametes</taxon>
    </lineage>
</organism>
<comment type="similarity">
    <text evidence="2 7">Belongs to the TRAPP small subunits family. BET3 subfamily.</text>
</comment>
<dbReference type="OrthoDB" id="10254842at2759"/>
<dbReference type="InterPro" id="IPR016696">
    <property type="entry name" value="TRAPP-I_su5"/>
</dbReference>
<dbReference type="OMA" id="YMVKFDD"/>
<dbReference type="Proteomes" id="UP000029665">
    <property type="component" value="Unassembled WGS sequence"/>
</dbReference>
<dbReference type="CDD" id="cd14943">
    <property type="entry name" value="TRAPPC5_Trs31"/>
    <property type="match status" value="1"/>
</dbReference>
<evidence type="ECO:0000256" key="2">
    <source>
        <dbReference type="ARBA" id="ARBA00006218"/>
    </source>
</evidence>
<evidence type="ECO:0000256" key="4">
    <source>
        <dbReference type="ARBA" id="ARBA00022824"/>
    </source>
</evidence>
<keyword evidence="4 7" id="KW-0256">Endoplasmic reticulum</keyword>
<dbReference type="SUPFAM" id="SSF111126">
    <property type="entry name" value="Ligand-binding domain in the NO signalling and Golgi transport"/>
    <property type="match status" value="1"/>
</dbReference>
<dbReference type="GO" id="GO:0005783">
    <property type="term" value="C:endoplasmic reticulum"/>
    <property type="evidence" value="ECO:0007669"/>
    <property type="project" value="UniProtKB-SubCell"/>
</dbReference>
<dbReference type="GO" id="GO:1990070">
    <property type="term" value="C:TRAPPI protein complex"/>
    <property type="evidence" value="ECO:0007669"/>
    <property type="project" value="TreeGrafter"/>
</dbReference>
<dbReference type="FunFam" id="3.30.1380.20:FF:000002">
    <property type="entry name" value="Trafficking protein particle complex subunit"/>
    <property type="match status" value="1"/>
</dbReference>
<sequence length="240" mass="26653">MSYPQPHPRFSVLSNSSLSSGEHLSPASSSRFSLPLTPSINTASTPKPGARPNIYDRPLNKTRNVEVSASAFAFLFSEIVQYTQKRVNGINDLERRLNTLGYRVGTRVLELLAWRNESAAKAPKRETRFLPALMSIHTHVWRAVYGKPADAIEKSVENADEYMIIDNDPPITRNISVPRDMSSLSCSSFTAGIVEAVLDGLGFPARVTAHNTPTDQYPNRTTILIKLEKSVLEREEALKT</sequence>
<proteinExistence type="inferred from homology"/>
<dbReference type="PANTHER" id="PTHR20902:SF0">
    <property type="entry name" value="TRAFFICKING PROTEIN PARTICLE COMPLEX SUBUNIT 5"/>
    <property type="match status" value="1"/>
</dbReference>
<keyword evidence="10" id="KW-1185">Reference proteome</keyword>
<name>A0A060S9P1_PYCCI</name>
<feature type="compositionally biased region" description="Polar residues" evidence="8">
    <location>
        <begin position="36"/>
        <end position="45"/>
    </location>
</feature>